<dbReference type="PANTHER" id="PTHR23308">
    <property type="entry name" value="NUCLEAR INHIBITOR OF PROTEIN PHOSPHATASE-1"/>
    <property type="match status" value="1"/>
</dbReference>
<evidence type="ECO:0000256" key="13">
    <source>
        <dbReference type="ARBA" id="ARBA00077703"/>
    </source>
</evidence>
<evidence type="ECO:0000256" key="14">
    <source>
        <dbReference type="SAM" id="MobiDB-lite"/>
    </source>
</evidence>
<gene>
    <name evidence="17" type="primary">PPP1R8</name>
</gene>
<name>A0AAJ7X1H1_PETMA</name>
<evidence type="ECO:0000256" key="10">
    <source>
        <dbReference type="ARBA" id="ARBA00023187"/>
    </source>
</evidence>
<keyword evidence="4" id="KW-0507">mRNA processing</keyword>
<evidence type="ECO:0000256" key="6">
    <source>
        <dbReference type="ARBA" id="ARBA00022884"/>
    </source>
</evidence>
<dbReference type="InterPro" id="IPR000253">
    <property type="entry name" value="FHA_dom"/>
</dbReference>
<dbReference type="RefSeq" id="XP_032817805.1">
    <property type="nucleotide sequence ID" value="XM_032961914.1"/>
</dbReference>
<keyword evidence="10" id="KW-0508">mRNA splicing</keyword>
<proteinExistence type="predicted"/>
<feature type="domain" description="FHA" evidence="15">
    <location>
        <begin position="50"/>
        <end position="102"/>
    </location>
</feature>
<dbReference type="GO" id="GO:0003723">
    <property type="term" value="F:RNA binding"/>
    <property type="evidence" value="ECO:0007669"/>
    <property type="project" value="UniProtKB-KW"/>
</dbReference>
<dbReference type="Gene3D" id="6.10.250.1290">
    <property type="match status" value="1"/>
</dbReference>
<keyword evidence="16" id="KW-1185">Reference proteome</keyword>
<keyword evidence="7" id="KW-0805">Transcription regulation</keyword>
<evidence type="ECO:0000256" key="9">
    <source>
        <dbReference type="ARBA" id="ARBA00023163"/>
    </source>
</evidence>
<dbReference type="CDD" id="cd22674">
    <property type="entry name" value="FHA_PPP1R8"/>
    <property type="match status" value="1"/>
</dbReference>
<dbReference type="GO" id="GO:0003677">
    <property type="term" value="F:DNA binding"/>
    <property type="evidence" value="ECO:0007669"/>
    <property type="project" value="UniProtKB-KW"/>
</dbReference>
<evidence type="ECO:0000256" key="7">
    <source>
        <dbReference type="ARBA" id="ARBA00023015"/>
    </source>
</evidence>
<evidence type="ECO:0000256" key="11">
    <source>
        <dbReference type="ARBA" id="ARBA00023242"/>
    </source>
</evidence>
<dbReference type="GeneID" id="116946692"/>
<dbReference type="KEGG" id="pmrn:116946692"/>
<dbReference type="SMART" id="SM00240">
    <property type="entry name" value="FHA"/>
    <property type="match status" value="1"/>
</dbReference>
<dbReference type="Gene3D" id="2.60.200.20">
    <property type="match status" value="1"/>
</dbReference>
<keyword evidence="6" id="KW-0694">RNA-binding</keyword>
<comment type="subcellular location">
    <subcellularLocation>
        <location evidence="1">Nucleus speckle</location>
    </subcellularLocation>
</comment>
<dbReference type="FunFam" id="2.60.200.20:FF:000012">
    <property type="entry name" value="Nuclear inhibitor of protein phosphatase 1"/>
    <property type="match status" value="1"/>
</dbReference>
<evidence type="ECO:0000259" key="15">
    <source>
        <dbReference type="PROSITE" id="PS50006"/>
    </source>
</evidence>
<evidence type="ECO:0000256" key="5">
    <source>
        <dbReference type="ARBA" id="ARBA00022728"/>
    </source>
</evidence>
<dbReference type="InterPro" id="IPR008984">
    <property type="entry name" value="SMAD_FHA_dom_sf"/>
</dbReference>
<dbReference type="GO" id="GO:0008380">
    <property type="term" value="P:RNA splicing"/>
    <property type="evidence" value="ECO:0007669"/>
    <property type="project" value="UniProtKB-KW"/>
</dbReference>
<dbReference type="GO" id="GO:0005681">
    <property type="term" value="C:spliceosomal complex"/>
    <property type="evidence" value="ECO:0007669"/>
    <property type="project" value="UniProtKB-KW"/>
</dbReference>
<keyword evidence="8" id="KW-0238">DNA-binding</keyword>
<evidence type="ECO:0000256" key="3">
    <source>
        <dbReference type="ARBA" id="ARBA00022553"/>
    </source>
</evidence>
<evidence type="ECO:0000256" key="1">
    <source>
        <dbReference type="ARBA" id="ARBA00004324"/>
    </source>
</evidence>
<feature type="region of interest" description="Disordered" evidence="14">
    <location>
        <begin position="130"/>
        <end position="151"/>
    </location>
</feature>
<dbReference type="InterPro" id="IPR050923">
    <property type="entry name" value="Cell_Proc_Reg/RNA_Proc"/>
</dbReference>
<dbReference type="AlphaFoldDB" id="A0AAJ7X1H1"/>
<keyword evidence="2" id="KW-0678">Repressor</keyword>
<sequence length="370" mass="39632">MAASSSGDAIIKALFECPSWAGKPPPGLHLDVIKGDKMIEKLIIDEKKYYLFGRNQDLCDFPIDHQSCSRVHAALVYHKHLKRVFIIDLNSTHGSFLGQIRLEPHKPQQVPVDTTLTFGASTRTYTLRERPQTLPGGATGKGEEKNEEEEMKGGLLGLPEEETELDNLTDFNTAHNKRIATLTIEEGNLDLPRPKRRRRSFHVSFSEDEEVINPEDIDPSVGRFRNMIQTAVVPLKRKQDGPGTPTSPGDSSSKRLHGFPFSSGLYSGIPGGESGMPPTSPSALGPGAGATALIGGLPLPLPNPAPDVEVFPEQDPAPNLNSASAAAAAAAAAAATAAAAAPEPGPTLPRKKKYAKEAWPGKKPTPSLLI</sequence>
<dbReference type="Pfam" id="PF00498">
    <property type="entry name" value="FHA"/>
    <property type="match status" value="1"/>
</dbReference>
<accession>A0AAJ7X1H1</accession>
<dbReference type="PROSITE" id="PS50006">
    <property type="entry name" value="FHA_DOMAIN"/>
    <property type="match status" value="1"/>
</dbReference>
<evidence type="ECO:0000256" key="12">
    <source>
        <dbReference type="ARBA" id="ARBA00068386"/>
    </source>
</evidence>
<evidence type="ECO:0000256" key="4">
    <source>
        <dbReference type="ARBA" id="ARBA00022664"/>
    </source>
</evidence>
<keyword evidence="9" id="KW-0804">Transcription</keyword>
<organism evidence="16 17">
    <name type="scientific">Petromyzon marinus</name>
    <name type="common">Sea lamprey</name>
    <dbReference type="NCBI Taxonomy" id="7757"/>
    <lineage>
        <taxon>Eukaryota</taxon>
        <taxon>Metazoa</taxon>
        <taxon>Chordata</taxon>
        <taxon>Craniata</taxon>
        <taxon>Vertebrata</taxon>
        <taxon>Cyclostomata</taxon>
        <taxon>Hyperoartia</taxon>
        <taxon>Petromyzontiformes</taxon>
        <taxon>Petromyzontidae</taxon>
        <taxon>Petromyzon</taxon>
    </lineage>
</organism>
<keyword evidence="3" id="KW-0597">Phosphoprotein</keyword>
<feature type="compositionally biased region" description="Low complexity" evidence="14">
    <location>
        <begin position="241"/>
        <end position="251"/>
    </location>
</feature>
<dbReference type="Proteomes" id="UP001318040">
    <property type="component" value="Chromosome 27"/>
</dbReference>
<dbReference type="GO" id="GO:0016607">
    <property type="term" value="C:nuclear speck"/>
    <property type="evidence" value="ECO:0007669"/>
    <property type="project" value="UniProtKB-SubCell"/>
</dbReference>
<reference evidence="17" key="1">
    <citation type="submission" date="2025-08" db="UniProtKB">
        <authorList>
            <consortium name="RefSeq"/>
        </authorList>
    </citation>
    <scope>IDENTIFICATION</scope>
    <source>
        <tissue evidence="17">Sperm</tissue>
    </source>
</reference>
<feature type="region of interest" description="Disordered" evidence="14">
    <location>
        <begin position="335"/>
        <end position="370"/>
    </location>
</feature>
<protein>
    <recommendedName>
        <fullName evidence="12">Nuclear inhibitor of protein phosphatase 1</fullName>
    </recommendedName>
    <alternativeName>
        <fullName evidence="13">Protein phosphatase 1 regulatory inhibitor subunit 8</fullName>
    </alternativeName>
</protein>
<keyword evidence="5" id="KW-0747">Spliceosome</keyword>
<evidence type="ECO:0000256" key="2">
    <source>
        <dbReference type="ARBA" id="ARBA00022491"/>
    </source>
</evidence>
<keyword evidence="11" id="KW-0539">Nucleus</keyword>
<dbReference type="SUPFAM" id="SSF49879">
    <property type="entry name" value="SMAD/FHA domain"/>
    <property type="match status" value="1"/>
</dbReference>
<dbReference type="GO" id="GO:0006397">
    <property type="term" value="P:mRNA processing"/>
    <property type="evidence" value="ECO:0007669"/>
    <property type="project" value="UniProtKB-KW"/>
</dbReference>
<evidence type="ECO:0000256" key="8">
    <source>
        <dbReference type="ARBA" id="ARBA00023125"/>
    </source>
</evidence>
<evidence type="ECO:0000313" key="16">
    <source>
        <dbReference type="Proteomes" id="UP001318040"/>
    </source>
</evidence>
<feature type="region of interest" description="Disordered" evidence="14">
    <location>
        <begin position="232"/>
        <end position="289"/>
    </location>
</feature>
<evidence type="ECO:0000313" key="17">
    <source>
        <dbReference type="RefSeq" id="XP_032817805.1"/>
    </source>
</evidence>
<feature type="region of interest" description="Disordered" evidence="14">
    <location>
        <begin position="303"/>
        <end position="323"/>
    </location>
</feature>